<dbReference type="STRING" id="405436.SAMN05444365_101657"/>
<organism evidence="1 2">
    <name type="scientific">Micromonospora pattaloongensis</name>
    <dbReference type="NCBI Taxonomy" id="405436"/>
    <lineage>
        <taxon>Bacteria</taxon>
        <taxon>Bacillati</taxon>
        <taxon>Actinomycetota</taxon>
        <taxon>Actinomycetes</taxon>
        <taxon>Micromonosporales</taxon>
        <taxon>Micromonosporaceae</taxon>
        <taxon>Micromonospora</taxon>
    </lineage>
</organism>
<evidence type="ECO:0000313" key="2">
    <source>
        <dbReference type="Proteomes" id="UP000242415"/>
    </source>
</evidence>
<name>A0A1H3H2N4_9ACTN</name>
<protein>
    <submittedName>
        <fullName evidence="1">Uncharacterized protein</fullName>
    </submittedName>
</protein>
<accession>A0A1H3H2N4</accession>
<sequence>MMSGWAQHLEPGVDRRALLLKLSFALTLAASSSVEASTPPAEALPAGHMPDLRGIWRSEYTYMSSGREEEFRDVHFVVVDQKGRNLNVTSLPHSTGSNVRIALTLDGLAATGTWEERTSPTGYYKGTIYRGAIQLLLTPSMTHMTGKWLGFGKEFSIDTGAWDLTLEDRSMSARTRAGYDLRV</sequence>
<proteinExistence type="predicted"/>
<dbReference type="AlphaFoldDB" id="A0A1H3H2N4"/>
<reference evidence="2" key="1">
    <citation type="submission" date="2016-10" db="EMBL/GenBank/DDBJ databases">
        <authorList>
            <person name="Varghese N."/>
            <person name="Submissions S."/>
        </authorList>
    </citation>
    <scope>NUCLEOTIDE SEQUENCE [LARGE SCALE GENOMIC DNA]</scope>
    <source>
        <strain evidence="2">DSM 45245</strain>
    </source>
</reference>
<dbReference type="EMBL" id="FNPH01000001">
    <property type="protein sequence ID" value="SDY09772.1"/>
    <property type="molecule type" value="Genomic_DNA"/>
</dbReference>
<dbReference type="OrthoDB" id="4526040at2"/>
<keyword evidence="2" id="KW-1185">Reference proteome</keyword>
<evidence type="ECO:0000313" key="1">
    <source>
        <dbReference type="EMBL" id="SDY09772.1"/>
    </source>
</evidence>
<gene>
    <name evidence="1" type="ORF">SAMN05444365_101657</name>
</gene>
<dbReference type="Proteomes" id="UP000242415">
    <property type="component" value="Unassembled WGS sequence"/>
</dbReference>
<dbReference type="RefSeq" id="WP_091551139.1">
    <property type="nucleotide sequence ID" value="NZ_FNPH01000001.1"/>
</dbReference>